<gene>
    <name evidence="3" type="ORF">DFH08DRAFT_1080469</name>
</gene>
<evidence type="ECO:0000313" key="4">
    <source>
        <dbReference type="Proteomes" id="UP001218218"/>
    </source>
</evidence>
<name>A0AAD7A1E0_9AGAR</name>
<dbReference type="InterPro" id="IPR054443">
    <property type="entry name" value="Y3-like_dom"/>
</dbReference>
<feature type="signal peptide" evidence="1">
    <location>
        <begin position="1"/>
        <end position="22"/>
    </location>
</feature>
<protein>
    <recommendedName>
        <fullName evidence="2">Glycan binding protein Y3-like domain-containing protein</fullName>
    </recommendedName>
</protein>
<keyword evidence="1" id="KW-0732">Signal</keyword>
<reference evidence="3" key="1">
    <citation type="submission" date="2023-03" db="EMBL/GenBank/DDBJ databases">
        <title>Massive genome expansion in bonnet fungi (Mycena s.s.) driven by repeated elements and novel gene families across ecological guilds.</title>
        <authorList>
            <consortium name="Lawrence Berkeley National Laboratory"/>
            <person name="Harder C.B."/>
            <person name="Miyauchi S."/>
            <person name="Viragh M."/>
            <person name="Kuo A."/>
            <person name="Thoen E."/>
            <person name="Andreopoulos B."/>
            <person name="Lu D."/>
            <person name="Skrede I."/>
            <person name="Drula E."/>
            <person name="Henrissat B."/>
            <person name="Morin E."/>
            <person name="Kohler A."/>
            <person name="Barry K."/>
            <person name="LaButti K."/>
            <person name="Morin E."/>
            <person name="Salamov A."/>
            <person name="Lipzen A."/>
            <person name="Mereny Z."/>
            <person name="Hegedus B."/>
            <person name="Baldrian P."/>
            <person name="Stursova M."/>
            <person name="Weitz H."/>
            <person name="Taylor A."/>
            <person name="Grigoriev I.V."/>
            <person name="Nagy L.G."/>
            <person name="Martin F."/>
            <person name="Kauserud H."/>
        </authorList>
    </citation>
    <scope>NUCLEOTIDE SEQUENCE</scope>
    <source>
        <strain evidence="3">CBHHK002</strain>
    </source>
</reference>
<feature type="domain" description="Glycan binding protein Y3-like" evidence="2">
    <location>
        <begin position="35"/>
        <end position="124"/>
    </location>
</feature>
<keyword evidence="4" id="KW-1185">Reference proteome</keyword>
<accession>A0AAD7A1E0</accession>
<dbReference type="AlphaFoldDB" id="A0AAD7A1E0"/>
<comment type="caution">
    <text evidence="3">The sequence shown here is derived from an EMBL/GenBank/DDBJ whole genome shotgun (WGS) entry which is preliminary data.</text>
</comment>
<organism evidence="3 4">
    <name type="scientific">Mycena albidolilacea</name>
    <dbReference type="NCBI Taxonomy" id="1033008"/>
    <lineage>
        <taxon>Eukaryota</taxon>
        <taxon>Fungi</taxon>
        <taxon>Dikarya</taxon>
        <taxon>Basidiomycota</taxon>
        <taxon>Agaricomycotina</taxon>
        <taxon>Agaricomycetes</taxon>
        <taxon>Agaricomycetidae</taxon>
        <taxon>Agaricales</taxon>
        <taxon>Marasmiineae</taxon>
        <taxon>Mycenaceae</taxon>
        <taxon>Mycena</taxon>
    </lineage>
</organism>
<proteinExistence type="predicted"/>
<dbReference type="Proteomes" id="UP001218218">
    <property type="component" value="Unassembled WGS sequence"/>
</dbReference>
<evidence type="ECO:0000259" key="2">
    <source>
        <dbReference type="Pfam" id="PF22803"/>
    </source>
</evidence>
<dbReference type="EMBL" id="JARIHO010000019">
    <property type="protein sequence ID" value="KAJ7347566.1"/>
    <property type="molecule type" value="Genomic_DNA"/>
</dbReference>
<evidence type="ECO:0000313" key="3">
    <source>
        <dbReference type="EMBL" id="KAJ7347566.1"/>
    </source>
</evidence>
<sequence>MFYNLKALTVAAVAVMITPALGLTCYEPADGTKGDCTNFITKFCTSIAGALIAPGDSAAQCFPGPATNLNCDFTAINMGTVANNIDIDTCEDLLRTANAQCGPIGGFGQPAGQGFQYSIDPNSDSDGCAPVDCGPGEHDHF</sequence>
<evidence type="ECO:0000256" key="1">
    <source>
        <dbReference type="SAM" id="SignalP"/>
    </source>
</evidence>
<dbReference type="Pfam" id="PF22803">
    <property type="entry name" value="GBD_Y3"/>
    <property type="match status" value="1"/>
</dbReference>
<feature type="chain" id="PRO_5042072542" description="Glycan binding protein Y3-like domain-containing protein" evidence="1">
    <location>
        <begin position="23"/>
        <end position="141"/>
    </location>
</feature>